<evidence type="ECO:0000256" key="3">
    <source>
        <dbReference type="ARBA" id="ARBA00005795"/>
    </source>
</evidence>
<keyword evidence="7" id="KW-0137">Centromere</keyword>
<dbReference type="RefSeq" id="XP_023653449.1">
    <property type="nucleotide sequence ID" value="XM_023797681.2"/>
</dbReference>
<keyword evidence="10" id="KW-1185">Reference proteome</keyword>
<evidence type="ECO:0000313" key="9">
    <source>
        <dbReference type="Ensembl" id="ENSPKIP00000014503.1"/>
    </source>
</evidence>
<evidence type="ECO:0000256" key="6">
    <source>
        <dbReference type="ARBA" id="ARBA00023242"/>
    </source>
</evidence>
<dbReference type="InterPro" id="IPR020993">
    <property type="entry name" value="Centromere_CenpK"/>
</dbReference>
<dbReference type="Ensembl" id="ENSPKIT00000038943.1">
    <property type="protein sequence ID" value="ENSPKIP00000014503.1"/>
    <property type="gene ID" value="ENSPKIG00000001546.1"/>
</dbReference>
<evidence type="ECO:0000256" key="1">
    <source>
        <dbReference type="ARBA" id="ARBA00004123"/>
    </source>
</evidence>
<dbReference type="GeneTree" id="ENSGT00390000006243"/>
<dbReference type="Proteomes" id="UP000261540">
    <property type="component" value="Unplaced"/>
</dbReference>
<dbReference type="AlphaFoldDB" id="A0A3B3R801"/>
<dbReference type="GO" id="GO:0000775">
    <property type="term" value="C:chromosome, centromeric region"/>
    <property type="evidence" value="ECO:0007669"/>
    <property type="project" value="UniProtKB-SubCell"/>
</dbReference>
<dbReference type="Pfam" id="PF11802">
    <property type="entry name" value="CENP-K"/>
    <property type="match status" value="1"/>
</dbReference>
<dbReference type="GO" id="GO:0005634">
    <property type="term" value="C:nucleus"/>
    <property type="evidence" value="ECO:0007669"/>
    <property type="project" value="UniProtKB-SubCell"/>
</dbReference>
<dbReference type="PANTHER" id="PTHR14401">
    <property type="entry name" value="CENTROMERE PROTEIN K"/>
    <property type="match status" value="1"/>
</dbReference>
<evidence type="ECO:0000256" key="4">
    <source>
        <dbReference type="ARBA" id="ARBA00022454"/>
    </source>
</evidence>
<keyword evidence="6" id="KW-0539">Nucleus</keyword>
<accession>A0A3B3R801</accession>
<sequence length="286" mass="33273">MDPDELLKNAKALSKQMSEYQGILPPDPPVSKQCSEAAWEELLVECDEQFNYMQQLQNDIAVTDADSSENQLNETENRINTLTAELKQWEESEPRLLSVNPEVLLSVGREELSQLNAQLEMVLSCCQAKRDKLREILKSERKWLEEKEEVLRAATEQVKALQEENERLSETSVLLDMKKKLKKMKDFQDNLLSTLSDILQEHFPLPQEGENGNKRKKKFRPEPRGDLISLHDILELLMNKTVETPHEPYVVMNESFWPPYIEMLLRYGIASRHPDDSVKIRLESFY</sequence>
<organism evidence="9 10">
    <name type="scientific">Paramormyrops kingsleyae</name>
    <dbReference type="NCBI Taxonomy" id="1676925"/>
    <lineage>
        <taxon>Eukaryota</taxon>
        <taxon>Metazoa</taxon>
        <taxon>Chordata</taxon>
        <taxon>Craniata</taxon>
        <taxon>Vertebrata</taxon>
        <taxon>Euteleostomi</taxon>
        <taxon>Actinopterygii</taxon>
        <taxon>Neopterygii</taxon>
        <taxon>Teleostei</taxon>
        <taxon>Osteoglossocephala</taxon>
        <taxon>Osteoglossomorpha</taxon>
        <taxon>Osteoglossiformes</taxon>
        <taxon>Mormyridae</taxon>
        <taxon>Paramormyrops</taxon>
    </lineage>
</organism>
<dbReference type="KEGG" id="pki:111836417"/>
<keyword evidence="4" id="KW-0158">Chromosome</keyword>
<name>A0A3B3R801_9TELE</name>
<evidence type="ECO:0000256" key="7">
    <source>
        <dbReference type="ARBA" id="ARBA00023328"/>
    </source>
</evidence>
<reference evidence="9" key="1">
    <citation type="submission" date="2025-08" db="UniProtKB">
        <authorList>
            <consortium name="Ensembl"/>
        </authorList>
    </citation>
    <scope>IDENTIFICATION</scope>
</reference>
<keyword evidence="5 8" id="KW-0175">Coiled coil</keyword>
<feature type="coiled-coil region" evidence="8">
    <location>
        <begin position="144"/>
        <end position="171"/>
    </location>
</feature>
<dbReference type="GeneID" id="111836417"/>
<comment type="subcellular location">
    <subcellularLocation>
        <location evidence="2">Chromosome</location>
        <location evidence="2">Centromere</location>
    </subcellularLocation>
    <subcellularLocation>
        <location evidence="1">Nucleus</location>
    </subcellularLocation>
</comment>
<dbReference type="PANTHER" id="PTHR14401:SF6">
    <property type="entry name" value="CENTROMERE PROTEIN K"/>
    <property type="match status" value="1"/>
</dbReference>
<dbReference type="OrthoDB" id="9445768at2759"/>
<evidence type="ECO:0000256" key="2">
    <source>
        <dbReference type="ARBA" id="ARBA00004584"/>
    </source>
</evidence>
<comment type="similarity">
    <text evidence="3">Belongs to the CENP-K/MCM22 family.</text>
</comment>
<dbReference type="STRING" id="1676925.ENSPKIP00000014503"/>
<evidence type="ECO:0000256" key="8">
    <source>
        <dbReference type="SAM" id="Coils"/>
    </source>
</evidence>
<dbReference type="CTD" id="64105"/>
<evidence type="ECO:0000256" key="5">
    <source>
        <dbReference type="ARBA" id="ARBA00023054"/>
    </source>
</evidence>
<dbReference type="GO" id="GO:0051382">
    <property type="term" value="P:kinetochore assembly"/>
    <property type="evidence" value="ECO:0007669"/>
    <property type="project" value="InterPro"/>
</dbReference>
<reference evidence="9" key="2">
    <citation type="submission" date="2025-09" db="UniProtKB">
        <authorList>
            <consortium name="Ensembl"/>
        </authorList>
    </citation>
    <scope>IDENTIFICATION</scope>
</reference>
<feature type="coiled-coil region" evidence="8">
    <location>
        <begin position="58"/>
        <end position="92"/>
    </location>
</feature>
<dbReference type="GO" id="GO:0000070">
    <property type="term" value="P:mitotic sister chromatid segregation"/>
    <property type="evidence" value="ECO:0007669"/>
    <property type="project" value="TreeGrafter"/>
</dbReference>
<evidence type="ECO:0000313" key="10">
    <source>
        <dbReference type="Proteomes" id="UP000261540"/>
    </source>
</evidence>
<protein>
    <submittedName>
        <fullName evidence="9">Centromere protein K</fullName>
    </submittedName>
</protein>
<proteinExistence type="inferred from homology"/>